<dbReference type="EMBL" id="JACEGD010000004">
    <property type="protein sequence ID" value="MBH5385658.1"/>
    <property type="molecule type" value="Genomic_DNA"/>
</dbReference>
<name>A0ABS0NXC1_9BRAD</name>
<evidence type="ECO:0000313" key="2">
    <source>
        <dbReference type="Proteomes" id="UP001194539"/>
    </source>
</evidence>
<dbReference type="InterPro" id="IPR006279">
    <property type="entry name" value="SoxD"/>
</dbReference>
<keyword evidence="2" id="KW-1185">Reference proteome</keyword>
<dbReference type="RefSeq" id="WP_197965238.1">
    <property type="nucleotide sequence ID" value="NZ_JACEGD010000004.1"/>
</dbReference>
<evidence type="ECO:0000313" key="1">
    <source>
        <dbReference type="EMBL" id="MBH5385658.1"/>
    </source>
</evidence>
<dbReference type="InterPro" id="IPR038561">
    <property type="entry name" value="SoxD_sf"/>
</dbReference>
<protein>
    <submittedName>
        <fullName evidence="1">Sarcosine oxidase subunit delta</fullName>
    </submittedName>
</protein>
<dbReference type="Proteomes" id="UP001194539">
    <property type="component" value="Unassembled WGS sequence"/>
</dbReference>
<organism evidence="1 2">
    <name type="scientific">Bradyrhizobium diversitatis</name>
    <dbReference type="NCBI Taxonomy" id="2755406"/>
    <lineage>
        <taxon>Bacteria</taxon>
        <taxon>Pseudomonadati</taxon>
        <taxon>Pseudomonadota</taxon>
        <taxon>Alphaproteobacteria</taxon>
        <taxon>Hyphomicrobiales</taxon>
        <taxon>Nitrobacteraceae</taxon>
        <taxon>Bradyrhizobium</taxon>
    </lineage>
</organism>
<dbReference type="Pfam" id="PF04267">
    <property type="entry name" value="SoxD"/>
    <property type="match status" value="1"/>
</dbReference>
<accession>A0ABS0NXC1</accession>
<gene>
    <name evidence="1" type="ORF">H1B27_05100</name>
</gene>
<sequence length="89" mass="10172">MRIPCPFCGNRDVSEFAYLGDASAPRPAADAPDADREFFEAAYLRDNPSGLHRELWYHASGCRSWLEVERNTRTHDITKATFARDRVRA</sequence>
<proteinExistence type="predicted"/>
<dbReference type="Gene3D" id="3.30.2270.10">
    <property type="entry name" value="Folate-binding superfamily"/>
    <property type="match status" value="1"/>
</dbReference>
<comment type="caution">
    <text evidence="1">The sequence shown here is derived from an EMBL/GenBank/DDBJ whole genome shotgun (WGS) entry which is preliminary data.</text>
</comment>
<reference evidence="1 2" key="1">
    <citation type="submission" date="2020-07" db="EMBL/GenBank/DDBJ databases">
        <title>Bradyrhizobium diversity isolated from nodules of indigenous legumes of Western Australia.</title>
        <authorList>
            <person name="Klepa M.S."/>
        </authorList>
    </citation>
    <scope>NUCLEOTIDE SEQUENCE [LARGE SCALE GENOMIC DNA]</scope>
    <source>
        <strain evidence="1 2">CNPSo 4019</strain>
    </source>
</reference>